<name>A0ABP0UPX0_9BRYO</name>
<dbReference type="Proteomes" id="UP001497512">
    <property type="component" value="Chromosome 5"/>
</dbReference>
<dbReference type="EMBL" id="OZ019897">
    <property type="protein sequence ID" value="CAK9227080.1"/>
    <property type="molecule type" value="Genomic_DNA"/>
</dbReference>
<sequence>MIGMGKDMGIRYAGSQDALRLFNHALELRASPALESEQELLELVKKAKRDADKYYPPAPTAVKKASRRGVVEVVDFQSLGH</sequence>
<gene>
    <name evidence="1" type="ORF">CSSPTR1EN2_LOCUS18560</name>
</gene>
<protein>
    <submittedName>
        <fullName evidence="1">Uncharacterized protein</fullName>
    </submittedName>
</protein>
<organism evidence="1 2">
    <name type="scientific">Sphagnum troendelagicum</name>
    <dbReference type="NCBI Taxonomy" id="128251"/>
    <lineage>
        <taxon>Eukaryota</taxon>
        <taxon>Viridiplantae</taxon>
        <taxon>Streptophyta</taxon>
        <taxon>Embryophyta</taxon>
        <taxon>Bryophyta</taxon>
        <taxon>Sphagnophytina</taxon>
        <taxon>Sphagnopsida</taxon>
        <taxon>Sphagnales</taxon>
        <taxon>Sphagnaceae</taxon>
        <taxon>Sphagnum</taxon>
    </lineage>
</organism>
<evidence type="ECO:0000313" key="1">
    <source>
        <dbReference type="EMBL" id="CAK9227080.1"/>
    </source>
</evidence>
<keyword evidence="2" id="KW-1185">Reference proteome</keyword>
<proteinExistence type="predicted"/>
<accession>A0ABP0UPX0</accession>
<reference evidence="1" key="1">
    <citation type="submission" date="2024-02" db="EMBL/GenBank/DDBJ databases">
        <authorList>
            <consortium name="ELIXIR-Norway"/>
            <consortium name="Elixir Norway"/>
        </authorList>
    </citation>
    <scope>NUCLEOTIDE SEQUENCE</scope>
</reference>
<evidence type="ECO:0000313" key="2">
    <source>
        <dbReference type="Proteomes" id="UP001497512"/>
    </source>
</evidence>